<proteinExistence type="predicted"/>
<organism evidence="2 3">
    <name type="scientific">Hydrogenispora ethanolica</name>
    <dbReference type="NCBI Taxonomy" id="1082276"/>
    <lineage>
        <taxon>Bacteria</taxon>
        <taxon>Bacillati</taxon>
        <taxon>Bacillota</taxon>
        <taxon>Hydrogenispora</taxon>
    </lineage>
</organism>
<reference evidence="2 3" key="1">
    <citation type="submission" date="2019-03" db="EMBL/GenBank/DDBJ databases">
        <title>Genomic Encyclopedia of Type Strains, Phase IV (KMG-IV): sequencing the most valuable type-strain genomes for metagenomic binning, comparative biology and taxonomic classification.</title>
        <authorList>
            <person name="Goeker M."/>
        </authorList>
    </citation>
    <scope>NUCLEOTIDE SEQUENCE [LARGE SCALE GENOMIC DNA]</scope>
    <source>
        <strain evidence="2 3">LX-B</strain>
    </source>
</reference>
<protein>
    <submittedName>
        <fullName evidence="2">Glyoxalase-like protein</fullName>
    </submittedName>
</protein>
<dbReference type="PANTHER" id="PTHR36503:SF3">
    <property type="entry name" value="BLR0126 PROTEIN"/>
    <property type="match status" value="1"/>
</dbReference>
<dbReference type="Proteomes" id="UP000295008">
    <property type="component" value="Unassembled WGS sequence"/>
</dbReference>
<dbReference type="InterPro" id="IPR004360">
    <property type="entry name" value="Glyas_Fos-R_dOase_dom"/>
</dbReference>
<dbReference type="Pfam" id="PF00903">
    <property type="entry name" value="Glyoxalase"/>
    <property type="match status" value="1"/>
</dbReference>
<keyword evidence="3" id="KW-1185">Reference proteome</keyword>
<dbReference type="SUPFAM" id="SSF54593">
    <property type="entry name" value="Glyoxalase/Bleomycin resistance protein/Dihydroxybiphenyl dioxygenase"/>
    <property type="match status" value="1"/>
</dbReference>
<dbReference type="EMBL" id="SLUN01000003">
    <property type="protein sequence ID" value="TCL75155.1"/>
    <property type="molecule type" value="Genomic_DNA"/>
</dbReference>
<evidence type="ECO:0000313" key="3">
    <source>
        <dbReference type="Proteomes" id="UP000295008"/>
    </source>
</evidence>
<dbReference type="RefSeq" id="WP_279388726.1">
    <property type="nucleotide sequence ID" value="NZ_SLUN01000003.1"/>
</dbReference>
<dbReference type="InterPro" id="IPR037523">
    <property type="entry name" value="VOC_core"/>
</dbReference>
<dbReference type="Gene3D" id="3.10.180.10">
    <property type="entry name" value="2,3-Dihydroxybiphenyl 1,2-Dioxygenase, domain 1"/>
    <property type="match status" value="1"/>
</dbReference>
<dbReference type="PANTHER" id="PTHR36503">
    <property type="entry name" value="BLR2520 PROTEIN"/>
    <property type="match status" value="1"/>
</dbReference>
<dbReference type="InterPro" id="IPR029068">
    <property type="entry name" value="Glyas_Bleomycin-R_OHBP_Dase"/>
</dbReference>
<gene>
    <name evidence="2" type="ORF">EDC14_100386</name>
</gene>
<feature type="domain" description="VOC" evidence="1">
    <location>
        <begin position="1"/>
        <end position="115"/>
    </location>
</feature>
<comment type="caution">
    <text evidence="2">The sequence shown here is derived from an EMBL/GenBank/DDBJ whole genome shotgun (WGS) entry which is preliminary data.</text>
</comment>
<evidence type="ECO:0000259" key="1">
    <source>
        <dbReference type="PROSITE" id="PS51819"/>
    </source>
</evidence>
<accession>A0A4R1S713</accession>
<sequence length="118" mass="13121">MLIRNLIQLIYQEVLGFKILVSGGNYVEFAHEGVRFALCMRSVMHGYSEQFQTAASGQIVELAFPCGSPAAVDQCYDELVAKGAVPVRGPENMPWRQRTAFFADPDGNIHEIFAELPE</sequence>
<evidence type="ECO:0000313" key="2">
    <source>
        <dbReference type="EMBL" id="TCL75155.1"/>
    </source>
</evidence>
<dbReference type="PROSITE" id="PS51819">
    <property type="entry name" value="VOC"/>
    <property type="match status" value="1"/>
</dbReference>
<dbReference type="AlphaFoldDB" id="A0A4R1S713"/>
<name>A0A4R1S713_HYDET</name>